<dbReference type="PANTHER" id="PTHR10974">
    <property type="entry name" value="FI08016P-RELATED"/>
    <property type="match status" value="1"/>
</dbReference>
<keyword evidence="3" id="KW-1185">Reference proteome</keyword>
<dbReference type="AlphaFoldDB" id="A0A8S1GWB9"/>
<dbReference type="SUPFAM" id="SSF53649">
    <property type="entry name" value="Alkaline phosphatase-like"/>
    <property type="match status" value="1"/>
</dbReference>
<dbReference type="Pfam" id="PF02995">
    <property type="entry name" value="DUF229"/>
    <property type="match status" value="1"/>
</dbReference>
<dbReference type="GO" id="GO:0005615">
    <property type="term" value="C:extracellular space"/>
    <property type="evidence" value="ECO:0007669"/>
    <property type="project" value="TreeGrafter"/>
</dbReference>
<keyword evidence="1" id="KW-0812">Transmembrane</keyword>
<evidence type="ECO:0000313" key="3">
    <source>
        <dbReference type="Proteomes" id="UP000835052"/>
    </source>
</evidence>
<keyword evidence="1" id="KW-0472">Membrane</keyword>
<sequence>MTISLQDCHYYEQSGIVPVFVMQSPNPFCDVLLTSELPQRDEKSTLRKLEENVREFDLEMIHSSERIILAFMLFGVYIIFSTVTYFYAGTAFLNDIISSEEASDQFWTVCKLPVLNPWDPELMQAIAQSKNKWKKKCWERKSLTKLENGKVFVEPPYTGEYCRARCHRHLNDVENVIGGWQELGENMNCEFVETACWRNNTMVYGRMDSQIIPGKIKPLKKAQTKDSGPKHKYDVYILLLDSVAYSQSRRVLRKTMHYFENDMKAVTFPHINKVGDNSRPNGIALWFGKSVEALDKTLFGGGVTPADWDFPHYCDTYLDDEMSIFKEFGQNGYTTLLGEDWADGVLNWPHCKGFLKKPVNHYMRPFQLATERLGSYVTRNNSRDGSTCREPHHTLLKYLQQFMDAYPDELRKMAWLWMSHLGHDSPVKVEHADPDFLNFLKHNKKKLDNSFVVIMGDHGLRFGEVTKTRVGAIDVNNPLFSISIPSTLRRSSKILENLKENARHLQTHYDIRATLLELARHKAPEDFNIEEEFYDPNEKGTSLLRKPNATLTRSCHNLPIPFEYCMCEYSVIDIDRNTELAKTLGEFLALSINKRLEEKKFDKKCMKMQFKAAQKLTRYREKMNGSYIYTLSVVMDQPSFANFKAKIRDSGNGSMEIVGTINREDSYKRTANCIDVNSYRPLCYCRKHQ</sequence>
<protein>
    <submittedName>
        <fullName evidence="2">Uncharacterized protein</fullName>
    </submittedName>
</protein>
<dbReference type="Proteomes" id="UP000835052">
    <property type="component" value="Unassembled WGS sequence"/>
</dbReference>
<proteinExistence type="predicted"/>
<organism evidence="2 3">
    <name type="scientific">Caenorhabditis auriculariae</name>
    <dbReference type="NCBI Taxonomy" id="2777116"/>
    <lineage>
        <taxon>Eukaryota</taxon>
        <taxon>Metazoa</taxon>
        <taxon>Ecdysozoa</taxon>
        <taxon>Nematoda</taxon>
        <taxon>Chromadorea</taxon>
        <taxon>Rhabditida</taxon>
        <taxon>Rhabditina</taxon>
        <taxon>Rhabditomorpha</taxon>
        <taxon>Rhabditoidea</taxon>
        <taxon>Rhabditidae</taxon>
        <taxon>Peloderinae</taxon>
        <taxon>Caenorhabditis</taxon>
    </lineage>
</organism>
<dbReference type="CDD" id="cd16021">
    <property type="entry name" value="ALP_like"/>
    <property type="match status" value="1"/>
</dbReference>
<evidence type="ECO:0000313" key="2">
    <source>
        <dbReference type="EMBL" id="CAD6187172.1"/>
    </source>
</evidence>
<dbReference type="EMBL" id="CAJGYM010000006">
    <property type="protein sequence ID" value="CAD6187172.1"/>
    <property type="molecule type" value="Genomic_DNA"/>
</dbReference>
<dbReference type="InterPro" id="IPR004245">
    <property type="entry name" value="DUF229"/>
</dbReference>
<accession>A0A8S1GWB9</accession>
<comment type="caution">
    <text evidence="2">The sequence shown here is derived from an EMBL/GenBank/DDBJ whole genome shotgun (WGS) entry which is preliminary data.</text>
</comment>
<dbReference type="OrthoDB" id="5862419at2759"/>
<gene>
    <name evidence="2" type="ORF">CAUJ_LOCUS3091</name>
</gene>
<reference evidence="2" key="1">
    <citation type="submission" date="2020-10" db="EMBL/GenBank/DDBJ databases">
        <authorList>
            <person name="Kikuchi T."/>
        </authorList>
    </citation>
    <scope>NUCLEOTIDE SEQUENCE</scope>
    <source>
        <strain evidence="2">NKZ352</strain>
    </source>
</reference>
<dbReference type="Gene3D" id="3.40.720.10">
    <property type="entry name" value="Alkaline Phosphatase, subunit A"/>
    <property type="match status" value="1"/>
</dbReference>
<feature type="transmembrane region" description="Helical" evidence="1">
    <location>
        <begin position="67"/>
        <end position="88"/>
    </location>
</feature>
<name>A0A8S1GWB9_9PELO</name>
<keyword evidence="1" id="KW-1133">Transmembrane helix</keyword>
<dbReference type="InterPro" id="IPR017850">
    <property type="entry name" value="Alkaline_phosphatase_core_sf"/>
</dbReference>
<evidence type="ECO:0000256" key="1">
    <source>
        <dbReference type="SAM" id="Phobius"/>
    </source>
</evidence>
<dbReference type="PANTHER" id="PTHR10974:SF75">
    <property type="entry name" value="SULFATASE DOMAIN-CONTAINING PROTEIN"/>
    <property type="match status" value="1"/>
</dbReference>